<name>A0A1I8P4U5_STOCA</name>
<evidence type="ECO:0000256" key="1">
    <source>
        <dbReference type="SAM" id="Phobius"/>
    </source>
</evidence>
<sequence length="712" mass="82659">MDVKTRQGADIDSDYMLLMTTLHPEIAREYKATLTEKLQNNTHTWADITAAYKNLKLPTLYSFDDYDECFFNVTPSLPSTYCIVYAEVQPDNSSELWQKITLHNEYKFNYARNKLFFGVCLNKCMRFLRSETDNETHNKSGSLDKEVVEFFQTVHKRPLDIEMRANHSSMIQRCLNEEFEKEYDLKLETFIEYCERGPEAKPIEEDMATSVFNNTIKGILLLVFCSSVYDYFLKSQQMDKNQTNDFYKTNYTDAASAILTSFSLARNYYRLTQPARGTIGNKFSFLDGLRSNCLLIVLMGHNFYLEFLHIKNPEYFENIGKTNVGLSALNGTTIIEIFMVMSGLLLYLKFHKSSSVTPHSTWGQCLRQLALIVVGRFLRYLPSVALLTLFNASVLSTLTDGPFWRHISEPSRILSRENWWHNIFMINNFTMKYSSSLHTWYIAADIQLFAFYTLVLTITSKYPQYKKRILVTLSILAVLIPTMISYLLKLEALLVVKPENLRYGYFYNDKLFKYLYTPFYNNLGGYIFGIWCGDLYTNYLSKPEIQRKIRGVLKYEITFWLIFPIAAGITLAGTRMIFQQPSVWTALFSGLNRNLWIVFVCGIPVLGMTCKAGKIAYEFCCLPLFRVLGRLSFQVYLWHGIILQIINGYQRQPHYVTDMYYTGQGMTMFMLSLITAFFACLLVEYPFGQILDVLIVKLRAKPEDPRNSKKSN</sequence>
<protein>
    <recommendedName>
        <fullName evidence="2">Acyltransferase 3 domain-containing protein</fullName>
    </recommendedName>
</protein>
<dbReference type="InterPro" id="IPR052728">
    <property type="entry name" value="O2_lipid_transport_reg"/>
</dbReference>
<feature type="transmembrane region" description="Helical" evidence="1">
    <location>
        <begin position="584"/>
        <end position="606"/>
    </location>
</feature>
<dbReference type="VEuPathDB" id="VectorBase:SCAU004793"/>
<feature type="transmembrane region" description="Helical" evidence="1">
    <location>
        <begin position="438"/>
        <end position="457"/>
    </location>
</feature>
<feature type="transmembrane region" description="Helical" evidence="1">
    <location>
        <begin position="666"/>
        <end position="687"/>
    </location>
</feature>
<dbReference type="Pfam" id="PF01757">
    <property type="entry name" value="Acyl_transf_3"/>
    <property type="match status" value="1"/>
</dbReference>
<dbReference type="Proteomes" id="UP000095300">
    <property type="component" value="Unassembled WGS sequence"/>
</dbReference>
<dbReference type="OrthoDB" id="10265389at2759"/>
<keyword evidence="4" id="KW-1185">Reference proteome</keyword>
<keyword evidence="1" id="KW-0472">Membrane</keyword>
<dbReference type="AlphaFoldDB" id="A0A1I8P4U5"/>
<feature type="transmembrane region" description="Helical" evidence="1">
    <location>
        <begin position="369"/>
        <end position="390"/>
    </location>
</feature>
<dbReference type="InterPro" id="IPR002656">
    <property type="entry name" value="Acyl_transf_3_dom"/>
</dbReference>
<keyword evidence="1" id="KW-0812">Transmembrane</keyword>
<feature type="transmembrane region" description="Helical" evidence="1">
    <location>
        <begin position="519"/>
        <end position="536"/>
    </location>
</feature>
<feature type="transmembrane region" description="Helical" evidence="1">
    <location>
        <begin position="324"/>
        <end position="348"/>
    </location>
</feature>
<reference evidence="3" key="1">
    <citation type="submission" date="2020-05" db="UniProtKB">
        <authorList>
            <consortium name="EnsemblMetazoa"/>
        </authorList>
    </citation>
    <scope>IDENTIFICATION</scope>
    <source>
        <strain evidence="3">USDA</strain>
    </source>
</reference>
<accession>A0A1I8P4U5</accession>
<keyword evidence="1" id="KW-1133">Transmembrane helix</keyword>
<feature type="transmembrane region" description="Helical" evidence="1">
    <location>
        <begin position="283"/>
        <end position="304"/>
    </location>
</feature>
<organism evidence="3 4">
    <name type="scientific">Stomoxys calcitrans</name>
    <name type="common">Stable fly</name>
    <name type="synonym">Conops calcitrans</name>
    <dbReference type="NCBI Taxonomy" id="35570"/>
    <lineage>
        <taxon>Eukaryota</taxon>
        <taxon>Metazoa</taxon>
        <taxon>Ecdysozoa</taxon>
        <taxon>Arthropoda</taxon>
        <taxon>Hexapoda</taxon>
        <taxon>Insecta</taxon>
        <taxon>Pterygota</taxon>
        <taxon>Neoptera</taxon>
        <taxon>Endopterygota</taxon>
        <taxon>Diptera</taxon>
        <taxon>Brachycera</taxon>
        <taxon>Muscomorpha</taxon>
        <taxon>Muscoidea</taxon>
        <taxon>Muscidae</taxon>
        <taxon>Stomoxys</taxon>
    </lineage>
</organism>
<gene>
    <name evidence="3" type="primary">106081673</name>
</gene>
<dbReference type="GO" id="GO:0016747">
    <property type="term" value="F:acyltransferase activity, transferring groups other than amino-acyl groups"/>
    <property type="evidence" value="ECO:0007669"/>
    <property type="project" value="InterPro"/>
</dbReference>
<dbReference type="PANTHER" id="PTHR11161:SF22">
    <property type="entry name" value="ACYLTRANSFERASE 3 DOMAIN-CONTAINING PROTEIN-RELATED"/>
    <property type="match status" value="1"/>
</dbReference>
<evidence type="ECO:0000313" key="3">
    <source>
        <dbReference type="EnsemblMetazoa" id="SCAU004793-PA"/>
    </source>
</evidence>
<feature type="transmembrane region" description="Helical" evidence="1">
    <location>
        <begin position="557"/>
        <end position="578"/>
    </location>
</feature>
<dbReference type="EnsemblMetazoa" id="SCAU004793-RA">
    <property type="protein sequence ID" value="SCAU004793-PA"/>
    <property type="gene ID" value="SCAU004793"/>
</dbReference>
<feature type="transmembrane region" description="Helical" evidence="1">
    <location>
        <begin position="627"/>
        <end position="646"/>
    </location>
</feature>
<evidence type="ECO:0000259" key="2">
    <source>
        <dbReference type="Pfam" id="PF01757"/>
    </source>
</evidence>
<feature type="transmembrane region" description="Helical" evidence="1">
    <location>
        <begin position="469"/>
        <end position="488"/>
    </location>
</feature>
<dbReference type="PANTHER" id="PTHR11161">
    <property type="entry name" value="O-ACYLTRANSFERASE"/>
    <property type="match status" value="1"/>
</dbReference>
<proteinExistence type="predicted"/>
<feature type="domain" description="Acyltransferase 3" evidence="2">
    <location>
        <begin position="284"/>
        <end position="683"/>
    </location>
</feature>
<evidence type="ECO:0000313" key="4">
    <source>
        <dbReference type="Proteomes" id="UP000095300"/>
    </source>
</evidence>